<evidence type="ECO:0000256" key="5">
    <source>
        <dbReference type="HAMAP-Rule" id="MF_01000"/>
    </source>
</evidence>
<feature type="site" description="Important for BtuC binding" evidence="5">
    <location>
        <position position="86"/>
    </location>
</feature>
<feature type="disulfide bond" evidence="5">
    <location>
        <begin position="197"/>
        <end position="273"/>
    </location>
</feature>
<proteinExistence type="inferred from homology"/>
<feature type="chain" id="PRO_5041491411" description="Vitamin B12-binding protein" evidence="5">
    <location>
        <begin position="35"/>
        <end position="280"/>
    </location>
</feature>
<dbReference type="Proteomes" id="UP000281391">
    <property type="component" value="Chromosome"/>
</dbReference>
<dbReference type="HAMAP" id="MF_01000">
    <property type="entry name" value="BtuF"/>
    <property type="match status" value="1"/>
</dbReference>
<evidence type="ECO:0000256" key="3">
    <source>
        <dbReference type="ARBA" id="ARBA00022764"/>
    </source>
</evidence>
<keyword evidence="2 5" id="KW-0732">Signal</keyword>
<dbReference type="CDD" id="cd01144">
    <property type="entry name" value="BtuF"/>
    <property type="match status" value="1"/>
</dbReference>
<sequence length="280" mass="30880" precursor="true">MRCCRRWPNAVNVKRRGSFFPWLLALALVLPASAAQRVISLAPNTTELAYAAGMGDSLLAVSAFSDYPPQAKKLEQVASWQGINLERVLALKPDLILAWRGGNPQRVLDQLASFGIPIFYADAKNIDDIAQSLDDLARYSPHPLQAHQAAELIRRQTAQLKARYASNQPRRVLLQFGTQPLFTSSGATLQSQVLSLCGAENLFADSRMAWPQISREQVLARKPQAVVITGGARQVASVKAFWAPQLQVPVIALNEDWFNRAGPRIMLAAQQLCSQLAEIR</sequence>
<keyword evidence="1 5" id="KW-0813">Transport</keyword>
<comment type="subcellular location">
    <subcellularLocation>
        <location evidence="5">Periplasm</location>
    </subcellularLocation>
</comment>
<evidence type="ECO:0000256" key="1">
    <source>
        <dbReference type="ARBA" id="ARBA00022448"/>
    </source>
</evidence>
<name>A0A3S4DTX1_SEROD</name>
<dbReference type="InterPro" id="IPR023544">
    <property type="entry name" value="ABC_transptr_vit_B12-bd"/>
</dbReference>
<organism evidence="6 7">
    <name type="scientific">Serratia odorifera</name>
    <dbReference type="NCBI Taxonomy" id="618"/>
    <lineage>
        <taxon>Bacteria</taxon>
        <taxon>Pseudomonadati</taxon>
        <taxon>Pseudomonadota</taxon>
        <taxon>Gammaproteobacteria</taxon>
        <taxon>Enterobacterales</taxon>
        <taxon>Yersiniaceae</taxon>
        <taxon>Serratia</taxon>
    </lineage>
</organism>
<evidence type="ECO:0000313" key="6">
    <source>
        <dbReference type="EMBL" id="VDZ52494.1"/>
    </source>
</evidence>
<comment type="subunit">
    <text evidence="5">The complex is composed of two ATP-binding proteins (BtuD), two transmembrane proteins (BtuC) and a solute-binding protein (BtuF).</text>
</comment>
<dbReference type="PANTHER" id="PTHR42860">
    <property type="entry name" value="VITAMIN B12-BINDING PROTEIN"/>
    <property type="match status" value="1"/>
</dbReference>
<dbReference type="PROSITE" id="PS50983">
    <property type="entry name" value="FE_B12_PBP"/>
    <property type="match status" value="1"/>
</dbReference>
<dbReference type="EMBL" id="LR134117">
    <property type="protein sequence ID" value="VDZ52494.1"/>
    <property type="molecule type" value="Genomic_DNA"/>
</dbReference>
<feature type="signal peptide" evidence="5">
    <location>
        <begin position="1"/>
        <end position="34"/>
    </location>
</feature>
<dbReference type="InterPro" id="IPR054828">
    <property type="entry name" value="Vit_B12_bind_prot"/>
</dbReference>
<dbReference type="GO" id="GO:0015889">
    <property type="term" value="P:cobalamin transport"/>
    <property type="evidence" value="ECO:0007669"/>
    <property type="project" value="UniProtKB-UniRule"/>
</dbReference>
<dbReference type="AlphaFoldDB" id="A0A3S4DTX1"/>
<feature type="site" description="Important for BtuC binding" evidence="5">
    <location>
        <position position="216"/>
    </location>
</feature>
<dbReference type="RefSeq" id="WP_088499870.1">
    <property type="nucleotide sequence ID" value="NZ_JAEKCK010000004.1"/>
</dbReference>
<evidence type="ECO:0000256" key="2">
    <source>
        <dbReference type="ARBA" id="ARBA00022729"/>
    </source>
</evidence>
<dbReference type="KEGG" id="sof:NCTC11214_00739"/>
<dbReference type="PANTHER" id="PTHR42860:SF1">
    <property type="entry name" value="VITAMIN B12-BINDING PROTEIN"/>
    <property type="match status" value="1"/>
</dbReference>
<reference evidence="6 7" key="1">
    <citation type="submission" date="2018-12" db="EMBL/GenBank/DDBJ databases">
        <authorList>
            <consortium name="Pathogen Informatics"/>
        </authorList>
    </citation>
    <scope>NUCLEOTIDE SEQUENCE [LARGE SCALE GENOMIC DNA]</scope>
    <source>
        <strain evidence="6 7">NCTC11214</strain>
    </source>
</reference>
<dbReference type="Gene3D" id="3.40.50.1980">
    <property type="entry name" value="Nitrogenase molybdenum iron protein domain"/>
    <property type="match status" value="2"/>
</dbReference>
<evidence type="ECO:0000313" key="7">
    <source>
        <dbReference type="Proteomes" id="UP000281391"/>
    </source>
</evidence>
<dbReference type="NCBIfam" id="NF038402">
    <property type="entry name" value="TroA_like"/>
    <property type="match status" value="1"/>
</dbReference>
<comment type="similarity">
    <text evidence="5">Belongs to the BtuF family.</text>
</comment>
<keyword evidence="3 5" id="KW-0574">Periplasm</keyword>
<evidence type="ECO:0000256" key="4">
    <source>
        <dbReference type="ARBA" id="ARBA00023157"/>
    </source>
</evidence>
<comment type="function">
    <text evidence="5">Part of the ABC transporter complex BtuCDF involved in vitamin B12 import. Binds vitamin B12 and delivers it to the periplasmic surface of BtuC.</text>
</comment>
<dbReference type="InterPro" id="IPR002491">
    <property type="entry name" value="ABC_transptr_periplasmic_BD"/>
</dbReference>
<dbReference type="Pfam" id="PF01497">
    <property type="entry name" value="Peripla_BP_2"/>
    <property type="match status" value="1"/>
</dbReference>
<accession>A0A3S4DTX1</accession>
<protein>
    <recommendedName>
        <fullName evidence="5">Vitamin B12-binding protein</fullName>
    </recommendedName>
</protein>
<comment type="caution">
    <text evidence="5">Lacks conserved residue(s) required for the propagation of feature annotation.</text>
</comment>
<dbReference type="NCBIfam" id="NF002894">
    <property type="entry name" value="PRK03379.1"/>
    <property type="match status" value="1"/>
</dbReference>
<keyword evidence="4 5" id="KW-1015">Disulfide bond</keyword>
<dbReference type="GO" id="GO:0042597">
    <property type="term" value="C:periplasmic space"/>
    <property type="evidence" value="ECO:0007669"/>
    <property type="project" value="UniProtKB-SubCell"/>
</dbReference>
<dbReference type="SUPFAM" id="SSF53807">
    <property type="entry name" value="Helical backbone' metal receptor"/>
    <property type="match status" value="1"/>
</dbReference>
<gene>
    <name evidence="6" type="primary">btuF_1</name>
    <name evidence="5" type="synonym">btuF</name>
    <name evidence="6" type="ORF">NCTC11214_00739</name>
</gene>
<dbReference type="InterPro" id="IPR051030">
    <property type="entry name" value="Vitamin_B12-ABC_binding"/>
</dbReference>
<dbReference type="GO" id="GO:0031419">
    <property type="term" value="F:cobalamin binding"/>
    <property type="evidence" value="ECO:0007669"/>
    <property type="project" value="InterPro"/>
</dbReference>